<reference evidence="1 2" key="1">
    <citation type="journal article" date="2010" name="BMC Genomics">
        <title>Evidence for a lineage of virulent bacteriophages that target Campylobacter.</title>
        <authorList>
            <person name="Timms A.R."/>
            <person name="Cambray-Young J."/>
            <person name="Scott A.E."/>
            <person name="Petty N.K."/>
            <person name="Connerton P.L."/>
            <person name="Clarke L."/>
            <person name="Seeger K."/>
            <person name="Quail M."/>
            <person name="Cummings N."/>
            <person name="Maskell D.J."/>
            <person name="Thomson N.R."/>
            <person name="Connerton I.F."/>
        </authorList>
    </citation>
    <scope>NUCLEOTIDE SEQUENCE [LARGE SCALE GENOMIC DNA]</scope>
</reference>
<dbReference type="RefSeq" id="YP_009169278.1">
    <property type="nucleotide sequence ID" value="NC_027997.1"/>
</dbReference>
<dbReference type="EMBL" id="FN667788">
    <property type="protein sequence ID" value="CBJ93953.1"/>
    <property type="molecule type" value="Genomic_DNA"/>
</dbReference>
<sequence>MDSKSFIKKQVLKILKVTNIEEEILHKMFVDEGVDADFLIQVLKDLHKEYKIKVLIKSDSCLFEWDSHKPYVKGVYLIERIFRT</sequence>
<keyword evidence="2" id="KW-1185">Reference proteome</keyword>
<proteinExistence type="predicted"/>
<dbReference type="Proteomes" id="UP000002369">
    <property type="component" value="Segment"/>
</dbReference>
<dbReference type="KEGG" id="vg:26041426"/>
<dbReference type="GeneID" id="26041426"/>
<organism evidence="1 2">
    <name type="scientific">Campylobacter phage CP220</name>
    <dbReference type="NCBI Taxonomy" id="2994044"/>
    <lineage>
        <taxon>Viruses</taxon>
        <taxon>Duplodnaviria</taxon>
        <taxon>Heunggongvirae</taxon>
        <taxon>Uroviricota</taxon>
        <taxon>Caudoviricetes</taxon>
        <taxon>Connertonviridae</taxon>
        <taxon>Firehammervirus</taxon>
        <taxon>Firehammervirus CP220</taxon>
    </lineage>
</organism>
<accession>D5GVD6</accession>
<name>D5GVD6_9CAUD</name>
<evidence type="ECO:0000313" key="1">
    <source>
        <dbReference type="EMBL" id="CBJ93953.1"/>
    </source>
</evidence>
<evidence type="ECO:0000313" key="2">
    <source>
        <dbReference type="Proteomes" id="UP000002369"/>
    </source>
</evidence>
<gene>
    <name evidence="1" type="ORF">CPT_0144</name>
</gene>
<protein>
    <submittedName>
        <fullName evidence="1">Hypothetical phage protein</fullName>
    </submittedName>
</protein>